<evidence type="ECO:0000313" key="2">
    <source>
        <dbReference type="EMBL" id="MTH62141.1"/>
    </source>
</evidence>
<dbReference type="AlphaFoldDB" id="A0A844HXB3"/>
<name>A0A844HXB3_9RHOB</name>
<evidence type="ECO:0000256" key="1">
    <source>
        <dbReference type="SAM" id="Phobius"/>
    </source>
</evidence>
<comment type="caution">
    <text evidence="2">The sequence shown here is derived from an EMBL/GenBank/DDBJ whole genome shotgun (WGS) entry which is preliminary data.</text>
</comment>
<protein>
    <submittedName>
        <fullName evidence="2">Uncharacterized protein</fullName>
    </submittedName>
</protein>
<dbReference type="RefSeq" id="WP_155042092.1">
    <property type="nucleotide sequence ID" value="NZ_WMIG01000026.1"/>
</dbReference>
<keyword evidence="1" id="KW-1133">Transmembrane helix</keyword>
<dbReference type="EMBL" id="WMIG01000026">
    <property type="protein sequence ID" value="MTH62141.1"/>
    <property type="molecule type" value="Genomic_DNA"/>
</dbReference>
<evidence type="ECO:0000313" key="3">
    <source>
        <dbReference type="Proteomes" id="UP000449846"/>
    </source>
</evidence>
<sequence length="51" mass="5551">MRLNENTHRIDAPRPNHLEKIEQALAVPALLALAAIAIWATHAILTTIASV</sequence>
<accession>A0A844HXB3</accession>
<keyword evidence="3" id="KW-1185">Reference proteome</keyword>
<organism evidence="2 3">
    <name type="scientific">Paracoccus litorisediminis</name>
    <dbReference type="NCBI Taxonomy" id="2006130"/>
    <lineage>
        <taxon>Bacteria</taxon>
        <taxon>Pseudomonadati</taxon>
        <taxon>Pseudomonadota</taxon>
        <taxon>Alphaproteobacteria</taxon>
        <taxon>Rhodobacterales</taxon>
        <taxon>Paracoccaceae</taxon>
        <taxon>Paracoccus</taxon>
    </lineage>
</organism>
<proteinExistence type="predicted"/>
<keyword evidence="1" id="KW-0812">Transmembrane</keyword>
<gene>
    <name evidence="2" type="ORF">GL300_23360</name>
</gene>
<dbReference type="Proteomes" id="UP000449846">
    <property type="component" value="Unassembled WGS sequence"/>
</dbReference>
<reference evidence="2 3" key="1">
    <citation type="submission" date="2019-11" db="EMBL/GenBank/DDBJ databases">
        <authorList>
            <person name="Dong K."/>
        </authorList>
    </citation>
    <scope>NUCLEOTIDE SEQUENCE [LARGE SCALE GENOMIC DNA]</scope>
    <source>
        <strain evidence="2 3">NBRC 112902</strain>
    </source>
</reference>
<feature type="transmembrane region" description="Helical" evidence="1">
    <location>
        <begin position="24"/>
        <end position="45"/>
    </location>
</feature>
<keyword evidence="1" id="KW-0472">Membrane</keyword>